<dbReference type="SMART" id="SM00283">
    <property type="entry name" value="MA"/>
    <property type="match status" value="1"/>
</dbReference>
<dbReference type="Gene3D" id="1.10.8.500">
    <property type="entry name" value="HAMP domain in histidine kinase"/>
    <property type="match status" value="1"/>
</dbReference>
<dbReference type="SUPFAM" id="SSF58104">
    <property type="entry name" value="Methyl-accepting chemotaxis protein (MCP) signaling domain"/>
    <property type="match status" value="1"/>
</dbReference>
<dbReference type="Pfam" id="PF17201">
    <property type="entry name" value="Cache_3-Cache_2"/>
    <property type="match status" value="1"/>
</dbReference>
<dbReference type="InterPro" id="IPR004089">
    <property type="entry name" value="MCPsignal_dom"/>
</dbReference>
<dbReference type="Proteomes" id="UP000198704">
    <property type="component" value="Unassembled WGS sequence"/>
</dbReference>
<keyword evidence="9" id="KW-1185">Reference proteome</keyword>
<evidence type="ECO:0000256" key="5">
    <source>
        <dbReference type="SAM" id="Phobius"/>
    </source>
</evidence>
<evidence type="ECO:0000256" key="2">
    <source>
        <dbReference type="ARBA" id="ARBA00029447"/>
    </source>
</evidence>
<evidence type="ECO:0000313" key="9">
    <source>
        <dbReference type="Proteomes" id="UP000198704"/>
    </source>
</evidence>
<dbReference type="AlphaFoldDB" id="A0A1G9YHP1"/>
<keyword evidence="5" id="KW-0812">Transmembrane</keyword>
<evidence type="ECO:0000313" key="8">
    <source>
        <dbReference type="EMBL" id="SDN08025.1"/>
    </source>
</evidence>
<feature type="domain" description="HAMP" evidence="7">
    <location>
        <begin position="224"/>
        <end position="277"/>
    </location>
</feature>
<dbReference type="Gene3D" id="1.10.287.950">
    <property type="entry name" value="Methyl-accepting chemotaxis protein"/>
    <property type="match status" value="1"/>
</dbReference>
<dbReference type="PROSITE" id="PS50111">
    <property type="entry name" value="CHEMOTAXIS_TRANSDUC_2"/>
    <property type="match status" value="1"/>
</dbReference>
<dbReference type="OrthoDB" id="8320983at2"/>
<dbReference type="SMART" id="SM00304">
    <property type="entry name" value="HAMP"/>
    <property type="match status" value="1"/>
</dbReference>
<organism evidence="8 9">
    <name type="scientific">Methylobacterium phyllostachyos</name>
    <dbReference type="NCBI Taxonomy" id="582672"/>
    <lineage>
        <taxon>Bacteria</taxon>
        <taxon>Pseudomonadati</taxon>
        <taxon>Pseudomonadota</taxon>
        <taxon>Alphaproteobacteria</taxon>
        <taxon>Hyphomicrobiales</taxon>
        <taxon>Methylobacteriaceae</taxon>
        <taxon>Methylobacterium</taxon>
    </lineage>
</organism>
<feature type="compositionally biased region" description="Low complexity" evidence="4">
    <location>
        <begin position="327"/>
        <end position="340"/>
    </location>
</feature>
<dbReference type="PANTHER" id="PTHR32089">
    <property type="entry name" value="METHYL-ACCEPTING CHEMOTAXIS PROTEIN MCPB"/>
    <property type="match status" value="1"/>
</dbReference>
<dbReference type="RefSeq" id="WP_091715591.1">
    <property type="nucleotide sequence ID" value="NZ_FNHS01000005.1"/>
</dbReference>
<dbReference type="Pfam" id="PF00672">
    <property type="entry name" value="HAMP"/>
    <property type="match status" value="1"/>
</dbReference>
<dbReference type="GO" id="GO:0007165">
    <property type="term" value="P:signal transduction"/>
    <property type="evidence" value="ECO:0007669"/>
    <property type="project" value="UniProtKB-KW"/>
</dbReference>
<dbReference type="InterPro" id="IPR003660">
    <property type="entry name" value="HAMP_dom"/>
</dbReference>
<dbReference type="SUPFAM" id="SSF103190">
    <property type="entry name" value="Sensory domain-like"/>
    <property type="match status" value="1"/>
</dbReference>
<gene>
    <name evidence="8" type="ORF">SAMN05216360_105306</name>
</gene>
<feature type="transmembrane region" description="Helical" evidence="5">
    <location>
        <begin position="204"/>
        <end position="227"/>
    </location>
</feature>
<dbReference type="PROSITE" id="PS50885">
    <property type="entry name" value="HAMP"/>
    <property type="match status" value="1"/>
</dbReference>
<dbReference type="InterPro" id="IPR029151">
    <property type="entry name" value="Sensor-like_sf"/>
</dbReference>
<dbReference type="CDD" id="cd06225">
    <property type="entry name" value="HAMP"/>
    <property type="match status" value="1"/>
</dbReference>
<dbReference type="PANTHER" id="PTHR32089:SF112">
    <property type="entry name" value="LYSOZYME-LIKE PROTEIN-RELATED"/>
    <property type="match status" value="1"/>
</dbReference>
<feature type="domain" description="Methyl-accepting transducer" evidence="6">
    <location>
        <begin position="324"/>
        <end position="539"/>
    </location>
</feature>
<evidence type="ECO:0000256" key="3">
    <source>
        <dbReference type="PROSITE-ProRule" id="PRU00284"/>
    </source>
</evidence>
<dbReference type="STRING" id="582672.SAMN05216360_105306"/>
<keyword evidence="1 3" id="KW-0807">Transducer</keyword>
<keyword evidence="5" id="KW-1133">Transmembrane helix</keyword>
<accession>A0A1G9YHP1</accession>
<name>A0A1G9YHP1_9HYPH</name>
<reference evidence="9" key="1">
    <citation type="submission" date="2016-10" db="EMBL/GenBank/DDBJ databases">
        <authorList>
            <person name="Varghese N."/>
            <person name="Submissions S."/>
        </authorList>
    </citation>
    <scope>NUCLEOTIDE SEQUENCE [LARGE SCALE GENOMIC DNA]</scope>
    <source>
        <strain evidence="9">BL47</strain>
    </source>
</reference>
<dbReference type="EMBL" id="FNHS01000005">
    <property type="protein sequence ID" value="SDN08025.1"/>
    <property type="molecule type" value="Genomic_DNA"/>
</dbReference>
<dbReference type="InterPro" id="IPR033462">
    <property type="entry name" value="Cache_3-Cache_2"/>
</dbReference>
<protein>
    <submittedName>
        <fullName evidence="8">Methyl-accepting chemotaxis protein</fullName>
    </submittedName>
</protein>
<sequence length="572" mass="58488">MLRRLVSLRAMSLSTKVILLAMLAVSITAGAISITVSRQTWSQMEDRQRANGERNLRTLALVLAERLPGATTELADTRVAKVATPSLSGFTDAAVVDNAVAYTGGMATVFSFEPATDSFVRRQTTVRREDGARAVGTALAPDSPAQAVVRAGKTYEGPAMLFGRRYYTVYQPTFDAAGTVNGLLFVGLPIEMYFDAHAQTMTSLGIAALVIAALACALVGFAAARLFRPFATIATRIEGLAAGDLETPIPHAGRGDEIGAVARSVEVLRGAGLRTRELEGLQSAGAAGEAQRRANLDRAIEAFRGQVGVLKGALTASTGSMRDRAGEMAASSAEAEGAVAETERGSHETSASVQTVASAAEELSASISEIGGQLNQAEALVATASADSDAMNAEIGGLAEATGRIGAVVGLIRQIAEQTNLLALNATIEAARAGTAGRGFAVVASEVKALAEQTAKATQEISGQIAGVQTSTAATVAAIGRMGERMRAVSMTTGGIAASVSAQSAATAEISRNVAETAGATEAIASGLSTVAGAARRSARMAATVTEAAQTVDTVAAELEGEIERFLAQVAA</sequence>
<evidence type="ECO:0000256" key="4">
    <source>
        <dbReference type="SAM" id="MobiDB-lite"/>
    </source>
</evidence>
<keyword evidence="5" id="KW-0472">Membrane</keyword>
<dbReference type="GO" id="GO:0016020">
    <property type="term" value="C:membrane"/>
    <property type="evidence" value="ECO:0007669"/>
    <property type="project" value="InterPro"/>
</dbReference>
<evidence type="ECO:0000259" key="7">
    <source>
        <dbReference type="PROSITE" id="PS50885"/>
    </source>
</evidence>
<evidence type="ECO:0000256" key="1">
    <source>
        <dbReference type="ARBA" id="ARBA00023224"/>
    </source>
</evidence>
<dbReference type="Pfam" id="PF00015">
    <property type="entry name" value="MCPsignal"/>
    <property type="match status" value="1"/>
</dbReference>
<feature type="region of interest" description="Disordered" evidence="4">
    <location>
        <begin position="321"/>
        <end position="350"/>
    </location>
</feature>
<evidence type="ECO:0000259" key="6">
    <source>
        <dbReference type="PROSITE" id="PS50111"/>
    </source>
</evidence>
<comment type="similarity">
    <text evidence="2">Belongs to the methyl-accepting chemotaxis (MCP) protein family.</text>
</comment>
<proteinExistence type="inferred from homology"/>